<dbReference type="EMBL" id="CM029038">
    <property type="protein sequence ID" value="KAG2651553.1"/>
    <property type="molecule type" value="Genomic_DNA"/>
</dbReference>
<dbReference type="Proteomes" id="UP000823388">
    <property type="component" value="Chromosome 1N"/>
</dbReference>
<evidence type="ECO:0000256" key="1">
    <source>
        <dbReference type="SAM" id="MobiDB-lite"/>
    </source>
</evidence>
<feature type="compositionally biased region" description="Basic and acidic residues" evidence="1">
    <location>
        <begin position="15"/>
        <end position="33"/>
    </location>
</feature>
<evidence type="ECO:0000313" key="2">
    <source>
        <dbReference type="EMBL" id="KAG2651553.1"/>
    </source>
</evidence>
<keyword evidence="3" id="KW-1185">Reference proteome</keyword>
<feature type="compositionally biased region" description="Low complexity" evidence="1">
    <location>
        <begin position="52"/>
        <end position="65"/>
    </location>
</feature>
<sequence>MDRGARKGRRQPAPDGREEEKAHHSFMAQRREGGSPSPQAHLSRTPRQQSWAEGRAARCARGVARQSHPAGRRGRESLKLMPYLQRAGRAARGGGGPATAKA</sequence>
<accession>A0A8T0X2N5</accession>
<dbReference type="AlphaFoldDB" id="A0A8T0X2N5"/>
<evidence type="ECO:0000313" key="3">
    <source>
        <dbReference type="Proteomes" id="UP000823388"/>
    </source>
</evidence>
<feature type="compositionally biased region" description="Basic residues" evidence="1">
    <location>
        <begin position="1"/>
        <end position="10"/>
    </location>
</feature>
<organism evidence="2 3">
    <name type="scientific">Panicum virgatum</name>
    <name type="common">Blackwell switchgrass</name>
    <dbReference type="NCBI Taxonomy" id="38727"/>
    <lineage>
        <taxon>Eukaryota</taxon>
        <taxon>Viridiplantae</taxon>
        <taxon>Streptophyta</taxon>
        <taxon>Embryophyta</taxon>
        <taxon>Tracheophyta</taxon>
        <taxon>Spermatophyta</taxon>
        <taxon>Magnoliopsida</taxon>
        <taxon>Liliopsida</taxon>
        <taxon>Poales</taxon>
        <taxon>Poaceae</taxon>
        <taxon>PACMAD clade</taxon>
        <taxon>Panicoideae</taxon>
        <taxon>Panicodae</taxon>
        <taxon>Paniceae</taxon>
        <taxon>Panicinae</taxon>
        <taxon>Panicum</taxon>
        <taxon>Panicum sect. Hiantes</taxon>
    </lineage>
</organism>
<gene>
    <name evidence="2" type="ORF">PVAP13_1NG289419</name>
</gene>
<comment type="caution">
    <text evidence="2">The sequence shown here is derived from an EMBL/GenBank/DDBJ whole genome shotgun (WGS) entry which is preliminary data.</text>
</comment>
<proteinExistence type="predicted"/>
<protein>
    <submittedName>
        <fullName evidence="2">Uncharacterized protein</fullName>
    </submittedName>
</protein>
<feature type="compositionally biased region" description="Polar residues" evidence="1">
    <location>
        <begin position="36"/>
        <end position="51"/>
    </location>
</feature>
<name>A0A8T0X2N5_PANVG</name>
<reference evidence="2" key="1">
    <citation type="submission" date="2020-05" db="EMBL/GenBank/DDBJ databases">
        <title>WGS assembly of Panicum virgatum.</title>
        <authorList>
            <person name="Lovell J.T."/>
            <person name="Jenkins J."/>
            <person name="Shu S."/>
            <person name="Juenger T.E."/>
            <person name="Schmutz J."/>
        </authorList>
    </citation>
    <scope>NUCLEOTIDE SEQUENCE</scope>
    <source>
        <strain evidence="2">AP13</strain>
    </source>
</reference>
<feature type="region of interest" description="Disordered" evidence="1">
    <location>
        <begin position="1"/>
        <end position="80"/>
    </location>
</feature>